<sequence>MHIHDLPNDVLRLVLEASLDDQPEDQTEATAALKANLRLLAVCRRWRCVALADVYSGVAVCYGGKLSRNGGPGGARTDKATSDPYAPRSASNMDLVISAGCMQVVKRVVIIVDYKRSPLTDFGVVTQQMRAAAEEWRGVRRLDITIFNSRDMPARRTDVAGSEGKIKRASAELAATMPGVCRVHFDSISFDKIVQELDSQLAVLYSDQLEGLVSSHPIAVPPDHTFRQLKSVSIGHDSSISYQHPRVDPAKLVSLSLTLWPSDHSWAPFSADGDSGVIEFPNLRRLGVAYWITTRTADGVEARHPDGHPWRLHFPKLDSLSVDCEQDTCPLLEYAAFPPRMGE</sequence>
<accession>A0A9W8LD51</accession>
<name>A0A9W8LD51_9FUNG</name>
<dbReference type="AlphaFoldDB" id="A0A9W8LD51"/>
<comment type="caution">
    <text evidence="1">The sequence shown here is derived from an EMBL/GenBank/DDBJ whole genome shotgun (WGS) entry which is preliminary data.</text>
</comment>
<proteinExistence type="predicted"/>
<gene>
    <name evidence="1" type="ORF">H4R18_005549</name>
</gene>
<protein>
    <recommendedName>
        <fullName evidence="3">F-box domain-containing protein</fullName>
    </recommendedName>
</protein>
<feature type="non-terminal residue" evidence="1">
    <location>
        <position position="343"/>
    </location>
</feature>
<reference evidence="1" key="1">
    <citation type="submission" date="2022-07" db="EMBL/GenBank/DDBJ databases">
        <title>Phylogenomic reconstructions and comparative analyses of Kickxellomycotina fungi.</title>
        <authorList>
            <person name="Reynolds N.K."/>
            <person name="Stajich J.E."/>
            <person name="Barry K."/>
            <person name="Grigoriev I.V."/>
            <person name="Crous P."/>
            <person name="Smith M.E."/>
        </authorList>
    </citation>
    <scope>NUCLEOTIDE SEQUENCE</scope>
    <source>
        <strain evidence="1">NBRC 105414</strain>
    </source>
</reference>
<organism evidence="1 2">
    <name type="scientific">Coemansia javaensis</name>
    <dbReference type="NCBI Taxonomy" id="2761396"/>
    <lineage>
        <taxon>Eukaryota</taxon>
        <taxon>Fungi</taxon>
        <taxon>Fungi incertae sedis</taxon>
        <taxon>Zoopagomycota</taxon>
        <taxon>Kickxellomycotina</taxon>
        <taxon>Kickxellomycetes</taxon>
        <taxon>Kickxellales</taxon>
        <taxon>Kickxellaceae</taxon>
        <taxon>Coemansia</taxon>
    </lineage>
</organism>
<dbReference type="Proteomes" id="UP001140217">
    <property type="component" value="Unassembled WGS sequence"/>
</dbReference>
<evidence type="ECO:0000313" key="1">
    <source>
        <dbReference type="EMBL" id="KAJ2776661.1"/>
    </source>
</evidence>
<dbReference type="EMBL" id="JANBUL010000343">
    <property type="protein sequence ID" value="KAJ2776661.1"/>
    <property type="molecule type" value="Genomic_DNA"/>
</dbReference>
<evidence type="ECO:0000313" key="2">
    <source>
        <dbReference type="Proteomes" id="UP001140217"/>
    </source>
</evidence>
<dbReference type="OrthoDB" id="5584218at2759"/>
<keyword evidence="2" id="KW-1185">Reference proteome</keyword>
<evidence type="ECO:0008006" key="3">
    <source>
        <dbReference type="Google" id="ProtNLM"/>
    </source>
</evidence>